<evidence type="ECO:0000313" key="7">
    <source>
        <dbReference type="Proteomes" id="UP001652582"/>
    </source>
</evidence>
<organism evidence="7 8">
    <name type="scientific">Bicyclus anynana</name>
    <name type="common">Squinting bush brown butterfly</name>
    <dbReference type="NCBI Taxonomy" id="110368"/>
    <lineage>
        <taxon>Eukaryota</taxon>
        <taxon>Metazoa</taxon>
        <taxon>Ecdysozoa</taxon>
        <taxon>Arthropoda</taxon>
        <taxon>Hexapoda</taxon>
        <taxon>Insecta</taxon>
        <taxon>Pterygota</taxon>
        <taxon>Neoptera</taxon>
        <taxon>Endopterygota</taxon>
        <taxon>Lepidoptera</taxon>
        <taxon>Glossata</taxon>
        <taxon>Ditrysia</taxon>
        <taxon>Papilionoidea</taxon>
        <taxon>Nymphalidae</taxon>
        <taxon>Satyrinae</taxon>
        <taxon>Satyrini</taxon>
        <taxon>Mycalesina</taxon>
        <taxon>Bicyclus</taxon>
    </lineage>
</organism>
<dbReference type="SUPFAM" id="SSF51905">
    <property type="entry name" value="FAD/NAD(P)-binding domain"/>
    <property type="match status" value="1"/>
</dbReference>
<sequence length="634" mass="70388">MMLNLSAFANKFLGFVQKERDNPWLKWALRLLSLSSAISPAGWPDSFPLKDGYKFDFIVIGAGSGGATVATRLSEVPHWKVLLLEAGGDPPPASVIPSLFGALVHSKYDWDYPVELDPGTGQNHADGKVYVGGGKMLGGSSSSNLQVYARGAPEDFDQWNEVAPGWGWDTVLHYYKKLEHMTDYSVLQNPYNAYYHSTSGPVAVSRPTANAYYEKVHEQVLGSWEEMGIKRLLEINGPEMLGGSRSHFTFANGRRSSTAEEYLRPNKDRPNFYITKYARVTKVLIDSMTLRAYGVRVLLETGDMITLYANIEVIVSAGTIGTPKLLMLSGIGPREVLEPLNINTMADLPVGKNLQDHLMVTLVIKGQKGFQTAVQNLLIPTELDAFPIPLQAAFFRLNSSLSKHYGSTRPHIQLFNNRLGATAAPAILFGCRATANLVREYCYSMSEANVYREVDLLSLILLHPKSRGQVRLRSSNPFDDPLTEIGYFRNMKDLALMVEAIKFMVKVTETSYYRKVGGEVARLAVRGCEGLVYGTDEYWACYAVNTVNSLAHPVGTCTMGRDGVVDERLRVHSIKGLRVVDASVMPVSPSGNTNAPTMMIGEKAADMIKEDYTERIDHMNNENVREFSQNDDYY</sequence>
<dbReference type="KEGG" id="bany:112053700"/>
<evidence type="ECO:0000259" key="6">
    <source>
        <dbReference type="PROSITE" id="PS00624"/>
    </source>
</evidence>
<dbReference type="SUPFAM" id="SSF54373">
    <property type="entry name" value="FAD-linked reductases, C-terminal domain"/>
    <property type="match status" value="1"/>
</dbReference>
<dbReference type="PIRSF" id="PIRSF000137">
    <property type="entry name" value="Alcohol_oxidase"/>
    <property type="match status" value="1"/>
</dbReference>
<dbReference type="PROSITE" id="PS00624">
    <property type="entry name" value="GMC_OXRED_2"/>
    <property type="match status" value="1"/>
</dbReference>
<feature type="domain" description="Glucose-methanol-choline oxidoreductase N-terminal" evidence="6">
    <location>
        <begin position="318"/>
        <end position="332"/>
    </location>
</feature>
<dbReference type="Pfam" id="PF00732">
    <property type="entry name" value="GMC_oxred_N"/>
    <property type="match status" value="1"/>
</dbReference>
<name>A0A6J1NZI2_BICAN</name>
<evidence type="ECO:0000256" key="5">
    <source>
        <dbReference type="PIRSR" id="PIRSR000137-2"/>
    </source>
</evidence>
<proteinExistence type="inferred from homology"/>
<dbReference type="AlphaFoldDB" id="A0A6J1NZI2"/>
<gene>
    <name evidence="8" type="primary">LOC112053700</name>
</gene>
<dbReference type="GO" id="GO:0050660">
    <property type="term" value="F:flavin adenine dinucleotide binding"/>
    <property type="evidence" value="ECO:0007669"/>
    <property type="project" value="InterPro"/>
</dbReference>
<dbReference type="PANTHER" id="PTHR11552:SF147">
    <property type="entry name" value="CHOLINE DEHYDROGENASE, MITOCHONDRIAL"/>
    <property type="match status" value="1"/>
</dbReference>
<feature type="binding site" evidence="5">
    <location>
        <begin position="144"/>
        <end position="147"/>
    </location>
    <ligand>
        <name>FAD</name>
        <dbReference type="ChEBI" id="CHEBI:57692"/>
    </ligand>
</feature>
<comment type="similarity">
    <text evidence="2">Belongs to the GMC oxidoreductase family.</text>
</comment>
<dbReference type="GeneID" id="112053700"/>
<dbReference type="RefSeq" id="XP_023948971.2">
    <property type="nucleotide sequence ID" value="XM_024093203.2"/>
</dbReference>
<comment type="cofactor">
    <cofactor evidence="1 5">
        <name>FAD</name>
        <dbReference type="ChEBI" id="CHEBI:57692"/>
    </cofactor>
</comment>
<evidence type="ECO:0000256" key="1">
    <source>
        <dbReference type="ARBA" id="ARBA00001974"/>
    </source>
</evidence>
<dbReference type="OrthoDB" id="269227at2759"/>
<protein>
    <submittedName>
        <fullName evidence="8">Ecdysone oxidase-like</fullName>
    </submittedName>
</protein>
<dbReference type="InterPro" id="IPR036188">
    <property type="entry name" value="FAD/NAD-bd_sf"/>
</dbReference>
<dbReference type="InterPro" id="IPR007867">
    <property type="entry name" value="GMC_OxRtase_C"/>
</dbReference>
<evidence type="ECO:0000256" key="4">
    <source>
        <dbReference type="ARBA" id="ARBA00022827"/>
    </source>
</evidence>
<dbReference type="InterPro" id="IPR000172">
    <property type="entry name" value="GMC_OxRdtase_N"/>
</dbReference>
<dbReference type="GO" id="GO:0016614">
    <property type="term" value="F:oxidoreductase activity, acting on CH-OH group of donors"/>
    <property type="evidence" value="ECO:0007669"/>
    <property type="project" value="InterPro"/>
</dbReference>
<feature type="binding site" evidence="5">
    <location>
        <position position="280"/>
    </location>
    <ligand>
        <name>FAD</name>
        <dbReference type="ChEBI" id="CHEBI:57692"/>
    </ligand>
</feature>
<accession>A0A6J1NZI2</accession>
<dbReference type="PANTHER" id="PTHR11552">
    <property type="entry name" value="GLUCOSE-METHANOL-CHOLINE GMC OXIDOREDUCTASE"/>
    <property type="match status" value="1"/>
</dbReference>
<keyword evidence="4 5" id="KW-0274">FAD</keyword>
<evidence type="ECO:0000256" key="3">
    <source>
        <dbReference type="ARBA" id="ARBA00022630"/>
    </source>
</evidence>
<keyword evidence="3" id="KW-0285">Flavoprotein</keyword>
<dbReference type="Gene3D" id="3.30.560.10">
    <property type="entry name" value="Glucose Oxidase, domain 3"/>
    <property type="match status" value="1"/>
</dbReference>
<evidence type="ECO:0000313" key="8">
    <source>
        <dbReference type="RefSeq" id="XP_023948971.2"/>
    </source>
</evidence>
<dbReference type="Gene3D" id="3.50.50.60">
    <property type="entry name" value="FAD/NAD(P)-binding domain"/>
    <property type="match status" value="1"/>
</dbReference>
<reference evidence="8" key="1">
    <citation type="submission" date="2025-08" db="UniProtKB">
        <authorList>
            <consortium name="RefSeq"/>
        </authorList>
    </citation>
    <scope>IDENTIFICATION</scope>
</reference>
<dbReference type="InterPro" id="IPR012132">
    <property type="entry name" value="GMC_OxRdtase"/>
</dbReference>
<dbReference type="Pfam" id="PF05199">
    <property type="entry name" value="GMC_oxred_C"/>
    <property type="match status" value="1"/>
</dbReference>
<keyword evidence="7" id="KW-1185">Reference proteome</keyword>
<dbReference type="Proteomes" id="UP001652582">
    <property type="component" value="Chromosome 23"/>
</dbReference>
<evidence type="ECO:0000256" key="2">
    <source>
        <dbReference type="ARBA" id="ARBA00010790"/>
    </source>
</evidence>